<comment type="caution">
    <text evidence="6">The sequence shown here is derived from an EMBL/GenBank/DDBJ whole genome shotgun (WGS) entry which is preliminary data.</text>
</comment>
<dbReference type="InterPro" id="IPR006140">
    <property type="entry name" value="D-isomer_DH_NAD-bd"/>
</dbReference>
<dbReference type="PANTHER" id="PTHR42789">
    <property type="entry name" value="D-ISOMER SPECIFIC 2-HYDROXYACID DEHYDROGENASE FAMILY PROTEIN (AFU_ORTHOLOGUE AFUA_6G10090)"/>
    <property type="match status" value="1"/>
</dbReference>
<evidence type="ECO:0000259" key="5">
    <source>
        <dbReference type="SMART" id="SM00997"/>
    </source>
</evidence>
<comment type="similarity">
    <text evidence="1 4">Belongs to the D-isomer specific 2-hydroxyacid dehydrogenase family.</text>
</comment>
<dbReference type="InterPro" id="IPR006139">
    <property type="entry name" value="D-isomer_2_OHA_DH_cat_dom"/>
</dbReference>
<protein>
    <submittedName>
        <fullName evidence="6">Oxidoreductase</fullName>
    </submittedName>
</protein>
<dbReference type="Pfam" id="PF00389">
    <property type="entry name" value="2-Hacid_dh"/>
    <property type="match status" value="1"/>
</dbReference>
<evidence type="ECO:0000256" key="2">
    <source>
        <dbReference type="ARBA" id="ARBA00023002"/>
    </source>
</evidence>
<dbReference type="RefSeq" id="WP_200114468.1">
    <property type="nucleotide sequence ID" value="NZ_JAEHOH010000006.1"/>
</dbReference>
<keyword evidence="7" id="KW-1185">Reference proteome</keyword>
<dbReference type="EMBL" id="JAEHOH010000006">
    <property type="protein sequence ID" value="MBK0418376.1"/>
    <property type="molecule type" value="Genomic_DNA"/>
</dbReference>
<name>A0A934Q661_9MICO</name>
<dbReference type="GO" id="GO:0051287">
    <property type="term" value="F:NAD binding"/>
    <property type="evidence" value="ECO:0007669"/>
    <property type="project" value="InterPro"/>
</dbReference>
<evidence type="ECO:0000313" key="6">
    <source>
        <dbReference type="EMBL" id="MBK0418376.1"/>
    </source>
</evidence>
<evidence type="ECO:0000256" key="1">
    <source>
        <dbReference type="ARBA" id="ARBA00005854"/>
    </source>
</evidence>
<dbReference type="PANTHER" id="PTHR42789:SF1">
    <property type="entry name" value="D-ISOMER SPECIFIC 2-HYDROXYACID DEHYDROGENASE FAMILY PROTEIN (AFU_ORTHOLOGUE AFUA_6G10090)"/>
    <property type="match status" value="1"/>
</dbReference>
<feature type="domain" description="S-adenosyl-L-homocysteine hydrolase NAD binding" evidence="5">
    <location>
        <begin position="135"/>
        <end position="261"/>
    </location>
</feature>
<keyword evidence="3" id="KW-0520">NAD</keyword>
<dbReference type="SUPFAM" id="SSF52283">
    <property type="entry name" value="Formate/glycerate dehydrogenase catalytic domain-like"/>
    <property type="match status" value="1"/>
</dbReference>
<accession>A0A934Q661</accession>
<evidence type="ECO:0000256" key="4">
    <source>
        <dbReference type="RuleBase" id="RU003719"/>
    </source>
</evidence>
<proteinExistence type="inferred from homology"/>
<gene>
    <name evidence="6" type="ORF">JD276_04930</name>
</gene>
<evidence type="ECO:0000313" key="7">
    <source>
        <dbReference type="Proteomes" id="UP000608530"/>
    </source>
</evidence>
<dbReference type="GO" id="GO:0016616">
    <property type="term" value="F:oxidoreductase activity, acting on the CH-OH group of donors, NAD or NADP as acceptor"/>
    <property type="evidence" value="ECO:0007669"/>
    <property type="project" value="InterPro"/>
</dbReference>
<dbReference type="SUPFAM" id="SSF51735">
    <property type="entry name" value="NAD(P)-binding Rossmann-fold domains"/>
    <property type="match status" value="1"/>
</dbReference>
<dbReference type="AlphaFoldDB" id="A0A934Q661"/>
<evidence type="ECO:0000256" key="3">
    <source>
        <dbReference type="ARBA" id="ARBA00023027"/>
    </source>
</evidence>
<dbReference type="InterPro" id="IPR036291">
    <property type="entry name" value="NAD(P)-bd_dom_sf"/>
</dbReference>
<dbReference type="Proteomes" id="UP000608530">
    <property type="component" value="Unassembled WGS sequence"/>
</dbReference>
<dbReference type="Pfam" id="PF02826">
    <property type="entry name" value="2-Hacid_dh_C"/>
    <property type="match status" value="1"/>
</dbReference>
<keyword evidence="2 4" id="KW-0560">Oxidoreductase</keyword>
<reference evidence="6" key="1">
    <citation type="submission" date="2020-12" db="EMBL/GenBank/DDBJ databases">
        <title>Leucobacter sp. CAS1, isolated from Chromium sludge.</title>
        <authorList>
            <person name="Xu Z."/>
        </authorList>
    </citation>
    <scope>NUCLEOTIDE SEQUENCE</scope>
    <source>
        <strain evidence="6">CSA1</strain>
    </source>
</reference>
<dbReference type="InterPro" id="IPR050857">
    <property type="entry name" value="D-2-hydroxyacid_DH"/>
</dbReference>
<sequence>MSAPRILVTPRSLTSGELSGVVELAPLVEAGYELIPGPGGRTPTVEELGELLSGNVVGYLAGVEAIPAEVLRAAPSLRAISRNGVGTDAIDLEAASDAGIRVEIARGANAQGVAELAILHMLAALRDFDTSTGAIREGRWERTRGGELNGRTVGIVGLGAIGRTVAAIAAAFGARVLASDPFVRDSALAAVVDPAELFEQADVITLHSPPGDRPLIDAAALASMRDGAVLVNTARAALVDAPAVLAALRSGRLLAYAVDAFDTEPPELDELLLHPRCRATPHLGGFTEESVGRATAYAVENLLRALGHAQDR</sequence>
<dbReference type="SMART" id="SM00997">
    <property type="entry name" value="AdoHcyase_NAD"/>
    <property type="match status" value="1"/>
</dbReference>
<dbReference type="InterPro" id="IPR015878">
    <property type="entry name" value="Ado_hCys_hydrolase_NAD-bd"/>
</dbReference>
<organism evidence="6 7">
    <name type="scientific">Leucobacter chromiisoli</name>
    <dbReference type="NCBI Taxonomy" id="2796471"/>
    <lineage>
        <taxon>Bacteria</taxon>
        <taxon>Bacillati</taxon>
        <taxon>Actinomycetota</taxon>
        <taxon>Actinomycetes</taxon>
        <taxon>Micrococcales</taxon>
        <taxon>Microbacteriaceae</taxon>
        <taxon>Leucobacter</taxon>
    </lineage>
</organism>
<dbReference type="Gene3D" id="3.40.50.720">
    <property type="entry name" value="NAD(P)-binding Rossmann-like Domain"/>
    <property type="match status" value="2"/>
</dbReference>